<dbReference type="PANTHER" id="PTHR30273">
    <property type="entry name" value="PERIPLASMIC SIGNAL SENSOR AND SIGMA FACTOR ACTIVATOR FECR-RELATED"/>
    <property type="match status" value="1"/>
</dbReference>
<evidence type="ECO:0000313" key="4">
    <source>
        <dbReference type="EMBL" id="NNV56160.1"/>
    </source>
</evidence>
<keyword evidence="1" id="KW-1133">Transmembrane helix</keyword>
<protein>
    <submittedName>
        <fullName evidence="4">DUF4974 domain-containing protein</fullName>
    </submittedName>
</protein>
<dbReference type="InterPro" id="IPR006860">
    <property type="entry name" value="FecR"/>
</dbReference>
<evidence type="ECO:0000259" key="3">
    <source>
        <dbReference type="Pfam" id="PF16344"/>
    </source>
</evidence>
<gene>
    <name evidence="4" type="ORF">GD597_11875</name>
</gene>
<evidence type="ECO:0000313" key="5">
    <source>
        <dbReference type="Proteomes" id="UP000598971"/>
    </source>
</evidence>
<dbReference type="PANTHER" id="PTHR30273:SF2">
    <property type="entry name" value="PROTEIN FECR"/>
    <property type="match status" value="1"/>
</dbReference>
<comment type="caution">
    <text evidence="4">The sequence shown here is derived from an EMBL/GenBank/DDBJ whole genome shotgun (WGS) entry which is preliminary data.</text>
</comment>
<keyword evidence="1" id="KW-0472">Membrane</keyword>
<dbReference type="PIRSF" id="PIRSF018266">
    <property type="entry name" value="FecR"/>
    <property type="match status" value="1"/>
</dbReference>
<keyword evidence="5" id="KW-1185">Reference proteome</keyword>
<dbReference type="RefSeq" id="WP_171608091.1">
    <property type="nucleotide sequence ID" value="NZ_WHPF01000007.1"/>
</dbReference>
<sequence length="372" mass="41752">MQENSANNKIWFLMSRSLSGEATIEEEETLQQMLLQDAVMQQQYDLLKRMWHKEEQPVTALSDKESTEDISHILKKAKAQTAAPVVYMPSKYRNAWRVAAVAAVIILCVGGWYINSRQTAAVIDTEQLEAQNGSRTRTILPDGSNVWLNAGSHISFHKNFTGATREVTLEGEAYFDVVKQPNRPFIVHVSGYDIKVLGTAFNVKSYHTDTTIETTLLRGLVQVTSRSIPGQTPIFLHPNEKLIVHKAPDAGNAATLKPDGAKASAANSLGLYTIQQLDTAQTAEEKIETAWVYNRLEFKGDSFYELSKKLERWYNVTIVFDDEAVQKLNFYGSFETETIQQAFEALKAASNFNYSITDHEIHVGNAGKIKRQ</sequence>
<reference evidence="4" key="1">
    <citation type="submission" date="2019-10" db="EMBL/GenBank/DDBJ databases">
        <title>Draft genome sequence of Panacibacter sp. KCS-6.</title>
        <authorList>
            <person name="Yim K.J."/>
        </authorList>
    </citation>
    <scope>NUCLEOTIDE SEQUENCE</scope>
    <source>
        <strain evidence="4">KCS-6</strain>
    </source>
</reference>
<feature type="domain" description="Protein FecR C-terminal" evidence="3">
    <location>
        <begin position="296"/>
        <end position="363"/>
    </location>
</feature>
<keyword evidence="1" id="KW-0812">Transmembrane</keyword>
<feature type="domain" description="FecR protein" evidence="2">
    <location>
        <begin position="128"/>
        <end position="221"/>
    </location>
</feature>
<evidence type="ECO:0000259" key="2">
    <source>
        <dbReference type="Pfam" id="PF04773"/>
    </source>
</evidence>
<name>A0A8J8FDP3_9BACT</name>
<evidence type="ECO:0000256" key="1">
    <source>
        <dbReference type="SAM" id="Phobius"/>
    </source>
</evidence>
<dbReference type="Proteomes" id="UP000598971">
    <property type="component" value="Unassembled WGS sequence"/>
</dbReference>
<dbReference type="InterPro" id="IPR032508">
    <property type="entry name" value="FecR_C"/>
</dbReference>
<organism evidence="4 5">
    <name type="scientific">Limnovirga soli</name>
    <dbReference type="NCBI Taxonomy" id="2656915"/>
    <lineage>
        <taxon>Bacteria</taxon>
        <taxon>Pseudomonadati</taxon>
        <taxon>Bacteroidota</taxon>
        <taxon>Chitinophagia</taxon>
        <taxon>Chitinophagales</taxon>
        <taxon>Chitinophagaceae</taxon>
        <taxon>Limnovirga</taxon>
    </lineage>
</organism>
<accession>A0A8J8FDP3</accession>
<proteinExistence type="predicted"/>
<dbReference type="AlphaFoldDB" id="A0A8J8FDP3"/>
<dbReference type="Gene3D" id="3.55.50.30">
    <property type="match status" value="1"/>
</dbReference>
<dbReference type="Pfam" id="PF16344">
    <property type="entry name" value="FecR_C"/>
    <property type="match status" value="1"/>
</dbReference>
<feature type="transmembrane region" description="Helical" evidence="1">
    <location>
        <begin position="95"/>
        <end position="114"/>
    </location>
</feature>
<dbReference type="InterPro" id="IPR012373">
    <property type="entry name" value="Ferrdict_sens_TM"/>
</dbReference>
<dbReference type="Pfam" id="PF04773">
    <property type="entry name" value="FecR"/>
    <property type="match status" value="1"/>
</dbReference>
<dbReference type="EMBL" id="WHPF01000007">
    <property type="protein sequence ID" value="NNV56160.1"/>
    <property type="molecule type" value="Genomic_DNA"/>
</dbReference>
<dbReference type="Gene3D" id="2.60.120.1440">
    <property type="match status" value="1"/>
</dbReference>
<dbReference type="GO" id="GO:0016989">
    <property type="term" value="F:sigma factor antagonist activity"/>
    <property type="evidence" value="ECO:0007669"/>
    <property type="project" value="TreeGrafter"/>
</dbReference>